<evidence type="ECO:0000256" key="2">
    <source>
        <dbReference type="SAM" id="SignalP"/>
    </source>
</evidence>
<feature type="domain" description="Choice-of-anchor I" evidence="3">
    <location>
        <begin position="447"/>
        <end position="590"/>
    </location>
</feature>
<dbReference type="Gene3D" id="2.130.10.10">
    <property type="entry name" value="YVTN repeat-like/Quinoprotein amine dehydrogenase"/>
    <property type="match status" value="1"/>
</dbReference>
<keyword evidence="2" id="KW-0732">Signal</keyword>
<protein>
    <recommendedName>
        <fullName evidence="3">Choice-of-anchor I domain-containing protein</fullName>
    </recommendedName>
</protein>
<dbReference type="Proteomes" id="UP000185639">
    <property type="component" value="Unassembled WGS sequence"/>
</dbReference>
<dbReference type="AlphaFoldDB" id="A0A1N7K4P1"/>
<feature type="compositionally biased region" description="Low complexity" evidence="1">
    <location>
        <begin position="30"/>
        <end position="63"/>
    </location>
</feature>
<dbReference type="InterPro" id="IPR055188">
    <property type="entry name" value="Choice_anch_I"/>
</dbReference>
<feature type="region of interest" description="Disordered" evidence="1">
    <location>
        <begin position="30"/>
        <end position="65"/>
    </location>
</feature>
<reference evidence="5" key="1">
    <citation type="submission" date="2017-01" db="EMBL/GenBank/DDBJ databases">
        <authorList>
            <person name="Varghese N."/>
            <person name="Submissions S."/>
        </authorList>
    </citation>
    <scope>NUCLEOTIDE SEQUENCE [LARGE SCALE GENOMIC DNA]</scope>
    <source>
        <strain evidence="5">DSM 24913</strain>
    </source>
</reference>
<dbReference type="PANTHER" id="PTHR46928:SF1">
    <property type="entry name" value="MESENCHYME-SPECIFIC CELL SURFACE GLYCOPROTEIN"/>
    <property type="match status" value="1"/>
</dbReference>
<evidence type="ECO:0000313" key="5">
    <source>
        <dbReference type="Proteomes" id="UP000185639"/>
    </source>
</evidence>
<feature type="signal peptide" evidence="2">
    <location>
        <begin position="1"/>
        <end position="26"/>
    </location>
</feature>
<dbReference type="PANTHER" id="PTHR46928">
    <property type="entry name" value="MESENCHYME-SPECIFIC CELL SURFACE GLYCOPROTEIN"/>
    <property type="match status" value="1"/>
</dbReference>
<feature type="compositionally biased region" description="Basic and acidic residues" evidence="1">
    <location>
        <begin position="531"/>
        <end position="540"/>
    </location>
</feature>
<proteinExistence type="predicted"/>
<name>A0A1N7K4P1_9GAMM</name>
<accession>A0A1N7K4P1</accession>
<evidence type="ECO:0000259" key="3">
    <source>
        <dbReference type="Pfam" id="PF22494"/>
    </source>
</evidence>
<dbReference type="STRING" id="484498.SAMN05421686_102327"/>
<organism evidence="4 5">
    <name type="scientific">Thalassolituus maritimus</name>
    <dbReference type="NCBI Taxonomy" id="484498"/>
    <lineage>
        <taxon>Bacteria</taxon>
        <taxon>Pseudomonadati</taxon>
        <taxon>Pseudomonadota</taxon>
        <taxon>Gammaproteobacteria</taxon>
        <taxon>Oceanospirillales</taxon>
        <taxon>Oceanospirillaceae</taxon>
        <taxon>Thalassolituus</taxon>
    </lineage>
</organism>
<sequence>MKTSLTAPALKIIVPAIIAATLAACGGDSNNDSNNSSNDSSNGNNNAGDTNTDTNTGNETNNSPKLADLGIECETVTTATDTAVAGTLELSVVDTYVSGNEFDTASAEIVSYDKCSDKLYVVNAEDATVDVLSLAQTTSAPSKHGTINLSAAATAAGIEIGAANSVSAKQGLVAVAIEAATKQDAGLIALYRSDTLELIGTYTAGALPDMVTLSEDARYILTANEGEPSGDYTNDPEGSVTIVDLQNGFGPDDAVVTQVSFADFNVGGSRAEEVPADVRLPGPAGTTVAQDLEPEYLALNADASVAWVAMQENNAVAIIDVADARVEGMKGLGKKSWNSESGNQLDASNKDKVLGEFASYEQLVGLYMPDTIVSVEIDGATYILTANEGDGREYIYETTQQVCDAAGHEWDGDDFAPGGEDEDADAYANEEDDCISWIDEARGGDIEELVADAHPLKAALDDNDQLKRIKVTTDQAEYAAGDDIVTFGARSFSIWDAAGDLVYDSGDVIAKEVYDADPEDFNSTNDENGSGDDRSDDKGTEPEAIEVAEIGDRFFAFVGLERQGGVMVFDITDPTEPVYQSYLNNRDFDAPVCTVVDGTECDNDTYSVDAGDLGPESIEYFTREGKHFIAVGNEVSGTTTVYSIALQDIR</sequence>
<dbReference type="EMBL" id="FTOH01000002">
    <property type="protein sequence ID" value="SIS56528.1"/>
    <property type="molecule type" value="Genomic_DNA"/>
</dbReference>
<feature type="domain" description="Choice-of-anchor I" evidence="3">
    <location>
        <begin position="104"/>
        <end position="394"/>
    </location>
</feature>
<feature type="region of interest" description="Disordered" evidence="1">
    <location>
        <begin position="514"/>
        <end position="540"/>
    </location>
</feature>
<dbReference type="InterPro" id="IPR052956">
    <property type="entry name" value="Mesenchyme-surface_protein"/>
</dbReference>
<dbReference type="InterPro" id="IPR015943">
    <property type="entry name" value="WD40/YVTN_repeat-like_dom_sf"/>
</dbReference>
<dbReference type="SUPFAM" id="SSF51004">
    <property type="entry name" value="C-terminal (heme d1) domain of cytochrome cd1-nitrite reductase"/>
    <property type="match status" value="1"/>
</dbReference>
<keyword evidence="5" id="KW-1185">Reference proteome</keyword>
<gene>
    <name evidence="4" type="ORF">SAMN05421686_102327</name>
</gene>
<dbReference type="PROSITE" id="PS51257">
    <property type="entry name" value="PROKAR_LIPOPROTEIN"/>
    <property type="match status" value="1"/>
</dbReference>
<dbReference type="NCBIfam" id="NF038117">
    <property type="entry name" value="choice_anch_I"/>
    <property type="match status" value="1"/>
</dbReference>
<dbReference type="RefSeq" id="WP_217693566.1">
    <property type="nucleotide sequence ID" value="NZ_FTOH01000002.1"/>
</dbReference>
<evidence type="ECO:0000256" key="1">
    <source>
        <dbReference type="SAM" id="MobiDB-lite"/>
    </source>
</evidence>
<feature type="chain" id="PRO_5012207587" description="Choice-of-anchor I domain-containing protein" evidence="2">
    <location>
        <begin position="27"/>
        <end position="650"/>
    </location>
</feature>
<dbReference type="Pfam" id="PF22494">
    <property type="entry name" value="choice_anch_I"/>
    <property type="match status" value="2"/>
</dbReference>
<evidence type="ECO:0000313" key="4">
    <source>
        <dbReference type="EMBL" id="SIS56528.1"/>
    </source>
</evidence>
<dbReference type="InterPro" id="IPR011048">
    <property type="entry name" value="Haem_d1_sf"/>
</dbReference>